<comment type="caution">
    <text evidence="10">The sequence shown here is derived from an EMBL/GenBank/DDBJ whole genome shotgun (WGS) entry which is preliminary data.</text>
</comment>
<dbReference type="CDD" id="cd05569">
    <property type="entry name" value="PTS_IIB_fructose"/>
    <property type="match status" value="2"/>
</dbReference>
<dbReference type="PANTHER" id="PTHR30505:SF0">
    <property type="entry name" value="FRUCTOSE-LIKE PTS SYSTEM EIIBC COMPONENT-RELATED"/>
    <property type="match status" value="1"/>
</dbReference>
<dbReference type="EMBL" id="RBJC01000005">
    <property type="protein sequence ID" value="RKR72793.1"/>
    <property type="molecule type" value="Genomic_DNA"/>
</dbReference>
<evidence type="ECO:0000256" key="8">
    <source>
        <dbReference type="ARBA" id="ARBA00022777"/>
    </source>
</evidence>
<accession>A0A420XGW5</accession>
<proteinExistence type="predicted"/>
<evidence type="ECO:0000259" key="9">
    <source>
        <dbReference type="PROSITE" id="PS51099"/>
    </source>
</evidence>
<evidence type="ECO:0000256" key="5">
    <source>
        <dbReference type="ARBA" id="ARBA00022597"/>
    </source>
</evidence>
<dbReference type="GO" id="GO:0022877">
    <property type="term" value="F:protein-N(PI)-phosphohistidine-fructose phosphotransferase system transporter activity"/>
    <property type="evidence" value="ECO:0007669"/>
    <property type="project" value="InterPro"/>
</dbReference>
<evidence type="ECO:0000256" key="1">
    <source>
        <dbReference type="ARBA" id="ARBA00001401"/>
    </source>
</evidence>
<dbReference type="Pfam" id="PF02302">
    <property type="entry name" value="PTS_IIB"/>
    <property type="match status" value="2"/>
</dbReference>
<reference evidence="10 11" key="1">
    <citation type="submission" date="2018-10" db="EMBL/GenBank/DDBJ databases">
        <title>Genomic Encyclopedia of Type Strains, Phase IV (KMG-IV): sequencing the most valuable type-strain genomes for metagenomic binning, comparative biology and taxonomic classification.</title>
        <authorList>
            <person name="Goeker M."/>
        </authorList>
    </citation>
    <scope>NUCLEOTIDE SEQUENCE [LARGE SCALE GENOMIC DNA]</scope>
    <source>
        <strain evidence="10 11">DSM 23800</strain>
    </source>
</reference>
<dbReference type="AlphaFoldDB" id="A0A420XGW5"/>
<comment type="catalytic activity">
    <reaction evidence="1">
        <text>D-fructose(out) + N(pros)-phospho-L-histidyl-[protein] = D-fructose 1-phosphate(in) + L-histidyl-[protein]</text>
        <dbReference type="Rhea" id="RHEA:49252"/>
        <dbReference type="Rhea" id="RHEA-COMP:9745"/>
        <dbReference type="Rhea" id="RHEA-COMP:9746"/>
        <dbReference type="ChEBI" id="CHEBI:29979"/>
        <dbReference type="ChEBI" id="CHEBI:37721"/>
        <dbReference type="ChEBI" id="CHEBI:58674"/>
        <dbReference type="ChEBI" id="CHEBI:64837"/>
        <dbReference type="EC" id="2.7.1.202"/>
    </reaction>
</comment>
<dbReference type="PANTHER" id="PTHR30505">
    <property type="entry name" value="FRUCTOSE-LIKE PERMEASE"/>
    <property type="match status" value="1"/>
</dbReference>
<keyword evidence="6" id="KW-0808">Transferase</keyword>
<dbReference type="Gene3D" id="3.40.50.2300">
    <property type="match status" value="2"/>
</dbReference>
<dbReference type="InterPro" id="IPR013011">
    <property type="entry name" value="PTS_EIIB_2"/>
</dbReference>
<keyword evidence="8" id="KW-0418">Kinase</keyword>
<dbReference type="PROSITE" id="PS51099">
    <property type="entry name" value="PTS_EIIB_TYPE_2"/>
    <property type="match status" value="2"/>
</dbReference>
<dbReference type="GO" id="GO:0016301">
    <property type="term" value="F:kinase activity"/>
    <property type="evidence" value="ECO:0007669"/>
    <property type="project" value="UniProtKB-KW"/>
</dbReference>
<keyword evidence="4" id="KW-0597">Phosphoprotein</keyword>
<keyword evidence="5" id="KW-0762">Sugar transport</keyword>
<dbReference type="GO" id="GO:0090563">
    <property type="term" value="F:protein-phosphocysteine-sugar phosphotransferase activity"/>
    <property type="evidence" value="ECO:0007669"/>
    <property type="project" value="TreeGrafter"/>
</dbReference>
<dbReference type="InterPro" id="IPR003353">
    <property type="entry name" value="PTS_IIB_fruc"/>
</dbReference>
<dbReference type="InterPro" id="IPR003501">
    <property type="entry name" value="PTS_EIIB_2/3"/>
</dbReference>
<dbReference type="InterPro" id="IPR036095">
    <property type="entry name" value="PTS_EIIB-like_sf"/>
</dbReference>
<dbReference type="SUPFAM" id="SSF52794">
    <property type="entry name" value="PTS system IIB component-like"/>
    <property type="match status" value="2"/>
</dbReference>
<evidence type="ECO:0000256" key="2">
    <source>
        <dbReference type="ARBA" id="ARBA00012799"/>
    </source>
</evidence>
<keyword evidence="11" id="KW-1185">Reference proteome</keyword>
<keyword evidence="3" id="KW-0813">Transport</keyword>
<evidence type="ECO:0000256" key="4">
    <source>
        <dbReference type="ARBA" id="ARBA00022553"/>
    </source>
</evidence>
<dbReference type="NCBIfam" id="TIGR00829">
    <property type="entry name" value="FRU"/>
    <property type="match status" value="2"/>
</dbReference>
<evidence type="ECO:0000256" key="7">
    <source>
        <dbReference type="ARBA" id="ARBA00022683"/>
    </source>
</evidence>
<dbReference type="GO" id="GO:0005886">
    <property type="term" value="C:plasma membrane"/>
    <property type="evidence" value="ECO:0007669"/>
    <property type="project" value="TreeGrafter"/>
</dbReference>
<dbReference type="EC" id="2.7.1.202" evidence="2"/>
<evidence type="ECO:0000256" key="6">
    <source>
        <dbReference type="ARBA" id="ARBA00022679"/>
    </source>
</evidence>
<dbReference type="GO" id="GO:0009401">
    <property type="term" value="P:phosphoenolpyruvate-dependent sugar phosphotransferase system"/>
    <property type="evidence" value="ECO:0007669"/>
    <property type="project" value="UniProtKB-KW"/>
</dbReference>
<evidence type="ECO:0000256" key="3">
    <source>
        <dbReference type="ARBA" id="ARBA00022448"/>
    </source>
</evidence>
<sequence length="343" mass="37626">MKIALIFPSQLGQSRTFLVNEVLSAAATQQGHTIVEPEQAEFVLLFEQQIPDNVIGKKGAIVDIDQAFNQPEETLLQAVNSLHILANNNAQQDAKGTTISKDKIKKIVGVTACPTGVTLTFMSAEAISKYAKTQGWEAKIETAGQIGSSHLLSKADIEAADLVFVAADIDIDLSKFEGKLLYRTSTNLALKKTEQEFDKAIKEAKIYHHNDKPSQVKNKNMEDVKNPVRADHATMDKGQIKKIVGVTACPTGVTLTFMSAEAIANYAKEQGWEAKIETWGQVGSNNLLSKADIEEADLVFIAADIDIDLSKFKGKPLYRTTTNLALKKTEQEFDKALKEAQIY</sequence>
<dbReference type="Proteomes" id="UP000280099">
    <property type="component" value="Unassembled WGS sequence"/>
</dbReference>
<dbReference type="Pfam" id="PF25554">
    <property type="entry name" value="PTS_EIIB_BC_N"/>
    <property type="match status" value="1"/>
</dbReference>
<dbReference type="InterPro" id="IPR050864">
    <property type="entry name" value="Bacterial_PTS_Sugar_Transport"/>
</dbReference>
<protein>
    <recommendedName>
        <fullName evidence="2">protein-N(pi)-phosphohistidine--D-fructose phosphotransferase</fullName>
        <ecNumber evidence="2">2.7.1.202</ecNumber>
    </recommendedName>
</protein>
<feature type="domain" description="PTS EIIB type-2" evidence="9">
    <location>
        <begin position="241"/>
        <end position="338"/>
    </location>
</feature>
<feature type="domain" description="PTS EIIB type-2" evidence="9">
    <location>
        <begin position="105"/>
        <end position="202"/>
    </location>
</feature>
<keyword evidence="7" id="KW-0598">Phosphotransferase system</keyword>
<gene>
    <name evidence="10" type="ORF">DES31_0958</name>
</gene>
<evidence type="ECO:0000313" key="10">
    <source>
        <dbReference type="EMBL" id="RKR72793.1"/>
    </source>
</evidence>
<dbReference type="NCBIfam" id="NF007783">
    <property type="entry name" value="PRK10474.1"/>
    <property type="match status" value="3"/>
</dbReference>
<evidence type="ECO:0000313" key="11">
    <source>
        <dbReference type="Proteomes" id="UP000280099"/>
    </source>
</evidence>
<organism evidence="10 11">
    <name type="scientific">Otariodibacter oris</name>
    <dbReference type="NCBI Taxonomy" id="1032623"/>
    <lineage>
        <taxon>Bacteria</taxon>
        <taxon>Pseudomonadati</taxon>
        <taxon>Pseudomonadota</taxon>
        <taxon>Gammaproteobacteria</taxon>
        <taxon>Pasteurellales</taxon>
        <taxon>Pasteurellaceae</taxon>
        <taxon>Otariodibacter</taxon>
    </lineage>
</organism>
<name>A0A420XGW5_9PAST</name>